<evidence type="ECO:0000256" key="3">
    <source>
        <dbReference type="ARBA" id="ARBA00022729"/>
    </source>
</evidence>
<accession>A0A813SVT8</accession>
<feature type="binding site" description="axial binding residue" evidence="5">
    <location>
        <position position="320"/>
    </location>
    <ligand>
        <name>heme b</name>
        <dbReference type="ChEBI" id="CHEBI:60344"/>
    </ligand>
    <ligandPart>
        <name>Fe</name>
        <dbReference type="ChEBI" id="CHEBI:18248"/>
    </ligandPart>
</feature>
<organism evidence="6 7">
    <name type="scientific">Brachionus calyciflorus</name>
    <dbReference type="NCBI Taxonomy" id="104777"/>
    <lineage>
        <taxon>Eukaryota</taxon>
        <taxon>Metazoa</taxon>
        <taxon>Spiralia</taxon>
        <taxon>Gnathifera</taxon>
        <taxon>Rotifera</taxon>
        <taxon>Eurotatoria</taxon>
        <taxon>Monogononta</taxon>
        <taxon>Pseudotrocha</taxon>
        <taxon>Ploima</taxon>
        <taxon>Brachionidae</taxon>
        <taxon>Brachionus</taxon>
    </lineage>
</organism>
<dbReference type="GO" id="GO:0020037">
    <property type="term" value="F:heme binding"/>
    <property type="evidence" value="ECO:0007669"/>
    <property type="project" value="InterPro"/>
</dbReference>
<keyword evidence="3" id="KW-0732">Signal</keyword>
<evidence type="ECO:0000256" key="2">
    <source>
        <dbReference type="ARBA" id="ARBA00022525"/>
    </source>
</evidence>
<comment type="caution">
    <text evidence="6">The sequence shown here is derived from an EMBL/GenBank/DDBJ whole genome shotgun (WGS) entry which is preliminary data.</text>
</comment>
<dbReference type="EMBL" id="CAJNOC010000806">
    <property type="protein sequence ID" value="CAF0805368.1"/>
    <property type="molecule type" value="Genomic_DNA"/>
</dbReference>
<evidence type="ECO:0000313" key="6">
    <source>
        <dbReference type="EMBL" id="CAF0805368.1"/>
    </source>
</evidence>
<dbReference type="Pfam" id="PF03098">
    <property type="entry name" value="An_peroxidase"/>
    <property type="match status" value="1"/>
</dbReference>
<dbReference type="CDD" id="cd09823">
    <property type="entry name" value="peroxinectin_like"/>
    <property type="match status" value="1"/>
</dbReference>
<dbReference type="GO" id="GO:0046872">
    <property type="term" value="F:metal ion binding"/>
    <property type="evidence" value="ECO:0007669"/>
    <property type="project" value="UniProtKB-KW"/>
</dbReference>
<gene>
    <name evidence="6" type="ORF">OXX778_LOCUS6688</name>
</gene>
<evidence type="ECO:0000256" key="5">
    <source>
        <dbReference type="PIRSR" id="PIRSR619791-2"/>
    </source>
</evidence>
<keyword evidence="5" id="KW-0408">Iron</keyword>
<dbReference type="InterPro" id="IPR019791">
    <property type="entry name" value="Haem_peroxidase_animal"/>
</dbReference>
<evidence type="ECO:0000313" key="7">
    <source>
        <dbReference type="Proteomes" id="UP000663879"/>
    </source>
</evidence>
<dbReference type="PROSITE" id="PS50292">
    <property type="entry name" value="PEROXIDASE_3"/>
    <property type="match status" value="1"/>
</dbReference>
<keyword evidence="4" id="KW-0325">Glycoprotein</keyword>
<dbReference type="GO" id="GO:0004601">
    <property type="term" value="F:peroxidase activity"/>
    <property type="evidence" value="ECO:0007669"/>
    <property type="project" value="InterPro"/>
</dbReference>
<evidence type="ECO:0000256" key="1">
    <source>
        <dbReference type="ARBA" id="ARBA00004613"/>
    </source>
</evidence>
<name>A0A813SVT8_9BILA</name>
<dbReference type="OrthoDB" id="823504at2759"/>
<protein>
    <submittedName>
        <fullName evidence="6">Uncharacterized protein</fullName>
    </submittedName>
</protein>
<sequence length="567" mass="63191">MNFLKVSHFDALHLQSFALNKRVLTPAYDDGFNSARSKAVSGNSLPNPRTVCLKVSPPPSKPLLENSISQIYAIFGQLLIHDMSGTSASTDSSGTELDCPCGSTDSNCLPITWPSNDALLNQTCQKFARSSASFPDTNCSLAYREQLNLLSSYIDGSSIYGIDESRANELRTFSDGLLKTSSPVTEKGQTVTDGTYLPLSNDTCSSSDTDYKCFLAGEYRTSENLALVSMHTLFNREHNRIAAILKTQNPTWTDENLYQESRRINIAILQHIVYNEWLTMVVGNSSLAPSQNAEYYNGYDSIINPALSNEFSTAAFRFGHSLIRDKFSRYDSAESQLKPLNFTETVFKSDYAYDVKGQGIHSILKGIIKDNCWKFGTFGLELQNYLFAKIENNTYSATDLLATNIQRGRDHGLQPYTKYVKHCHGIDVKSYDDLKDLLSSTARTILQSVYENVDDIDLYAGGLLEKKISNTTLAAKTFSCLIMEQFADLKNGDRFYYENGPTVNQGAFTLDQLSEIKKITMACLVCNNYGLTTIPKNVFFNPSDTNPNFDCSTLESQVDLSKWTGIF</sequence>
<proteinExistence type="predicted"/>
<keyword evidence="2" id="KW-0964">Secreted</keyword>
<dbReference type="PRINTS" id="PR00457">
    <property type="entry name" value="ANPEROXIDASE"/>
</dbReference>
<dbReference type="InterPro" id="IPR010255">
    <property type="entry name" value="Haem_peroxidase_sf"/>
</dbReference>
<dbReference type="PANTHER" id="PTHR11475:SF4">
    <property type="entry name" value="CHORION PEROXIDASE"/>
    <property type="match status" value="1"/>
</dbReference>
<dbReference type="SUPFAM" id="SSF48113">
    <property type="entry name" value="Heme-dependent peroxidases"/>
    <property type="match status" value="1"/>
</dbReference>
<dbReference type="AlphaFoldDB" id="A0A813SVT8"/>
<keyword evidence="5" id="KW-0349">Heme</keyword>
<comment type="subcellular location">
    <subcellularLocation>
        <location evidence="1">Secreted</location>
    </subcellularLocation>
</comment>
<dbReference type="InterPro" id="IPR037120">
    <property type="entry name" value="Haem_peroxidase_sf_animal"/>
</dbReference>
<reference evidence="6" key="1">
    <citation type="submission" date="2021-02" db="EMBL/GenBank/DDBJ databases">
        <authorList>
            <person name="Nowell W R."/>
        </authorList>
    </citation>
    <scope>NUCLEOTIDE SEQUENCE</scope>
    <source>
        <strain evidence="6">Ploen Becks lab</strain>
    </source>
</reference>
<dbReference type="GO" id="GO:0005576">
    <property type="term" value="C:extracellular region"/>
    <property type="evidence" value="ECO:0007669"/>
    <property type="project" value="UniProtKB-SubCell"/>
</dbReference>
<evidence type="ECO:0000256" key="4">
    <source>
        <dbReference type="ARBA" id="ARBA00023180"/>
    </source>
</evidence>
<dbReference type="Proteomes" id="UP000663879">
    <property type="component" value="Unassembled WGS sequence"/>
</dbReference>
<keyword evidence="7" id="KW-1185">Reference proteome</keyword>
<dbReference type="Gene3D" id="1.10.640.10">
    <property type="entry name" value="Haem peroxidase domain superfamily, animal type"/>
    <property type="match status" value="1"/>
</dbReference>
<dbReference type="FunFam" id="1.10.640.10:FF:000003">
    <property type="entry name" value="chorion peroxidase"/>
    <property type="match status" value="1"/>
</dbReference>
<keyword evidence="5" id="KW-0479">Metal-binding</keyword>
<dbReference type="GO" id="GO:0006979">
    <property type="term" value="P:response to oxidative stress"/>
    <property type="evidence" value="ECO:0007669"/>
    <property type="project" value="InterPro"/>
</dbReference>
<dbReference type="PANTHER" id="PTHR11475">
    <property type="entry name" value="OXIDASE/PEROXIDASE"/>
    <property type="match status" value="1"/>
</dbReference>